<accession>A0A2M8KW62</accession>
<dbReference type="GO" id="GO:0003676">
    <property type="term" value="F:nucleic acid binding"/>
    <property type="evidence" value="ECO:0007669"/>
    <property type="project" value="InterPro"/>
</dbReference>
<comment type="similarity">
    <text evidence="1 2">Belongs to the UPF0102 family.</text>
</comment>
<dbReference type="InterPro" id="IPR003509">
    <property type="entry name" value="UPF0102_YraN-like"/>
</dbReference>
<gene>
    <name evidence="3" type="ORF">COU90_03685</name>
</gene>
<dbReference type="Pfam" id="PF02021">
    <property type="entry name" value="UPF0102"/>
    <property type="match status" value="1"/>
</dbReference>
<evidence type="ECO:0000313" key="4">
    <source>
        <dbReference type="Proteomes" id="UP000229098"/>
    </source>
</evidence>
<proteinExistence type="inferred from homology"/>
<dbReference type="PANTHER" id="PTHR34039:SF1">
    <property type="entry name" value="UPF0102 PROTEIN YRAN"/>
    <property type="match status" value="1"/>
</dbReference>
<dbReference type="InterPro" id="IPR011335">
    <property type="entry name" value="Restrct_endonuc-II-like"/>
</dbReference>
<dbReference type="Proteomes" id="UP000229098">
    <property type="component" value="Unassembled WGS sequence"/>
</dbReference>
<reference evidence="4" key="1">
    <citation type="submission" date="2017-09" db="EMBL/GenBank/DDBJ databases">
        <title>Depth-based differentiation of microbial function through sediment-hosted aquifers and enrichment of novel symbionts in the deep terrestrial subsurface.</title>
        <authorList>
            <person name="Probst A.J."/>
            <person name="Ladd B."/>
            <person name="Jarett J.K."/>
            <person name="Geller-Mcgrath D.E."/>
            <person name="Sieber C.M.K."/>
            <person name="Emerson J.B."/>
            <person name="Anantharaman K."/>
            <person name="Thomas B.C."/>
            <person name="Malmstrom R."/>
            <person name="Stieglmeier M."/>
            <person name="Klingl A."/>
            <person name="Woyke T."/>
            <person name="Ryan C.M."/>
            <person name="Banfield J.F."/>
        </authorList>
    </citation>
    <scope>NUCLEOTIDE SEQUENCE [LARGE SCALE GENOMIC DNA]</scope>
</reference>
<dbReference type="SUPFAM" id="SSF52980">
    <property type="entry name" value="Restriction endonuclease-like"/>
    <property type="match status" value="1"/>
</dbReference>
<dbReference type="PANTHER" id="PTHR34039">
    <property type="entry name" value="UPF0102 PROTEIN YRAN"/>
    <property type="match status" value="1"/>
</dbReference>
<dbReference type="HAMAP" id="MF_00048">
    <property type="entry name" value="UPF0102"/>
    <property type="match status" value="1"/>
</dbReference>
<evidence type="ECO:0000313" key="3">
    <source>
        <dbReference type="EMBL" id="PJE64175.1"/>
    </source>
</evidence>
<evidence type="ECO:0000256" key="1">
    <source>
        <dbReference type="ARBA" id="ARBA00006738"/>
    </source>
</evidence>
<name>A0A2M8KW62_9BACT</name>
<dbReference type="EMBL" id="PFEF01000008">
    <property type="protein sequence ID" value="PJE64175.1"/>
    <property type="molecule type" value="Genomic_DNA"/>
</dbReference>
<sequence>MPSPTRKKGDIGESIVEMFLVKQGWCIIERNYLRKWGEIDIVAEKGDIIHFIEVKSSISNFLNPENDVSYETMDVIYTKNPPFFYRPEENMTFGKMKRFERSIRSYHMEHSELEDREFVIDVYCVLLDFLSNKAIIYSIDNVNLG</sequence>
<comment type="caution">
    <text evidence="3">The sequence shown here is derived from an EMBL/GenBank/DDBJ whole genome shotgun (WGS) entry which is preliminary data.</text>
</comment>
<organism evidence="3 4">
    <name type="scientific">Candidatus Ryanbacteria bacterium CG10_big_fil_rev_8_21_14_0_10_43_42</name>
    <dbReference type="NCBI Taxonomy" id="1974864"/>
    <lineage>
        <taxon>Bacteria</taxon>
        <taxon>Candidatus Ryaniibacteriota</taxon>
    </lineage>
</organism>
<dbReference type="InterPro" id="IPR011856">
    <property type="entry name" value="tRNA_endonuc-like_dom_sf"/>
</dbReference>
<dbReference type="AlphaFoldDB" id="A0A2M8KW62"/>
<evidence type="ECO:0000256" key="2">
    <source>
        <dbReference type="HAMAP-Rule" id="MF_00048"/>
    </source>
</evidence>
<protein>
    <recommendedName>
        <fullName evidence="2">UPF0102 protein COU90_03685</fullName>
    </recommendedName>
</protein>
<dbReference type="Gene3D" id="3.40.1350.10">
    <property type="match status" value="1"/>
</dbReference>